<evidence type="ECO:0000259" key="7">
    <source>
        <dbReference type="PROSITE" id="PS50109"/>
    </source>
</evidence>
<keyword evidence="6" id="KW-1133">Transmembrane helix</keyword>
<keyword evidence="3" id="KW-0597">Phosphoprotein</keyword>
<dbReference type="InterPro" id="IPR004358">
    <property type="entry name" value="Sig_transdc_His_kin-like_C"/>
</dbReference>
<keyword evidence="8" id="KW-0808">Transferase</keyword>
<dbReference type="InterPro" id="IPR005467">
    <property type="entry name" value="His_kinase_dom"/>
</dbReference>
<keyword evidence="6" id="KW-0812">Transmembrane</keyword>
<evidence type="ECO:0000256" key="5">
    <source>
        <dbReference type="ARBA" id="ARBA00023012"/>
    </source>
</evidence>
<dbReference type="SUPFAM" id="SSF47384">
    <property type="entry name" value="Homodimeric domain of signal transducing histidine kinase"/>
    <property type="match status" value="1"/>
</dbReference>
<dbReference type="InterPro" id="IPR003594">
    <property type="entry name" value="HATPase_dom"/>
</dbReference>
<dbReference type="CDD" id="cd00082">
    <property type="entry name" value="HisKA"/>
    <property type="match status" value="1"/>
</dbReference>
<keyword evidence="5" id="KW-0902">Two-component regulatory system</keyword>
<proteinExistence type="predicted"/>
<dbReference type="EMBL" id="CACRTF010000010">
    <property type="protein sequence ID" value="VYT07576.1"/>
    <property type="molecule type" value="Genomic_DNA"/>
</dbReference>
<feature type="domain" description="Histidine kinase" evidence="7">
    <location>
        <begin position="254"/>
        <end position="470"/>
    </location>
</feature>
<dbReference type="Pfam" id="PF02518">
    <property type="entry name" value="HATPase_c"/>
    <property type="match status" value="1"/>
</dbReference>
<dbReference type="Gene3D" id="3.30.565.10">
    <property type="entry name" value="Histidine kinase-like ATPase, C-terminal domain"/>
    <property type="match status" value="1"/>
</dbReference>
<dbReference type="SMART" id="SM00387">
    <property type="entry name" value="HATPase_c"/>
    <property type="match status" value="1"/>
</dbReference>
<evidence type="ECO:0000256" key="3">
    <source>
        <dbReference type="ARBA" id="ARBA00022553"/>
    </source>
</evidence>
<dbReference type="GO" id="GO:0000155">
    <property type="term" value="F:phosphorelay sensor kinase activity"/>
    <property type="evidence" value="ECO:0007669"/>
    <property type="project" value="InterPro"/>
</dbReference>
<dbReference type="InterPro" id="IPR036097">
    <property type="entry name" value="HisK_dim/P_sf"/>
</dbReference>
<dbReference type="AlphaFoldDB" id="A0A6N2TVZ5"/>
<dbReference type="EC" id="2.7.13.3" evidence="2"/>
<evidence type="ECO:0000256" key="6">
    <source>
        <dbReference type="SAM" id="Phobius"/>
    </source>
</evidence>
<reference evidence="8" key="1">
    <citation type="submission" date="2019-11" db="EMBL/GenBank/DDBJ databases">
        <authorList>
            <person name="Feng L."/>
        </authorList>
    </citation>
    <scope>NUCLEOTIDE SEQUENCE</scope>
    <source>
        <strain evidence="8">CbolteaeLFYP116</strain>
    </source>
</reference>
<evidence type="ECO:0000313" key="8">
    <source>
        <dbReference type="EMBL" id="VYT07576.1"/>
    </source>
</evidence>
<organism evidence="8">
    <name type="scientific">Enterocloster bolteae</name>
    <dbReference type="NCBI Taxonomy" id="208479"/>
    <lineage>
        <taxon>Bacteria</taxon>
        <taxon>Bacillati</taxon>
        <taxon>Bacillota</taxon>
        <taxon>Clostridia</taxon>
        <taxon>Lachnospirales</taxon>
        <taxon>Lachnospiraceae</taxon>
        <taxon>Enterocloster</taxon>
    </lineage>
</organism>
<dbReference type="RefSeq" id="WP_002574724.1">
    <property type="nucleotide sequence ID" value="NZ_CACRTF010000010.1"/>
</dbReference>
<dbReference type="PROSITE" id="PS50109">
    <property type="entry name" value="HIS_KIN"/>
    <property type="match status" value="1"/>
</dbReference>
<evidence type="ECO:0000256" key="4">
    <source>
        <dbReference type="ARBA" id="ARBA00022777"/>
    </source>
</evidence>
<dbReference type="Pfam" id="PF00512">
    <property type="entry name" value="HisKA"/>
    <property type="match status" value="1"/>
</dbReference>
<feature type="transmembrane region" description="Helical" evidence="6">
    <location>
        <begin position="169"/>
        <end position="191"/>
    </location>
</feature>
<protein>
    <recommendedName>
        <fullName evidence="2">histidine kinase</fullName>
        <ecNumber evidence="2">2.7.13.3</ecNumber>
    </recommendedName>
</protein>
<dbReference type="GeneID" id="23112379"/>
<accession>A0A6N2TVZ5</accession>
<sequence>MKRSGCRTIFHICLIFVLSLLGALLMAVCLFFLTITIRKPDGKTARSDWPIRFTEEFKDQIIFAGTVWQVKQAGLAALQDNGIGVQLLDASGREVFGYQKPEQAGTAYTNAELLELYQRGQMENSATTPFMGAVSHAGKECVYILYFPVSISKVTMYLSGERFAGGRAILLPILWALLLLVLFLGVLYGLFMTKAMKRLTAAVKEISDRSYLPVQEPGLFRDLYGSLNMLDAEIRASDRLRAQTDKMREEWIANITHDLKTPLSPIRGYAELLGEDGGKTEEQCRRYAGIMLKNAAYMEALIDDLKLTYQLENGMLCANRKEQNLIRFLRELVIDILNTPEYENRAIDFESTANAVSFSFDQRLFTRAFRNLIINAFVHGKDDTKVFLCLRASDTMLKMEVADNGRGMSPELAEHMFDRYYRGTGTEQKTEGSGLGLAIAKGIIELHGGKITAVSVPAAGTTFFIEFLRS</sequence>
<name>A0A6N2TVZ5_9FIRM</name>
<dbReference type="PANTHER" id="PTHR43547">
    <property type="entry name" value="TWO-COMPONENT HISTIDINE KINASE"/>
    <property type="match status" value="1"/>
</dbReference>
<evidence type="ECO:0000256" key="2">
    <source>
        <dbReference type="ARBA" id="ARBA00012438"/>
    </source>
</evidence>
<keyword evidence="6" id="KW-0472">Membrane</keyword>
<dbReference type="SUPFAM" id="SSF55874">
    <property type="entry name" value="ATPase domain of HSP90 chaperone/DNA topoisomerase II/histidine kinase"/>
    <property type="match status" value="1"/>
</dbReference>
<evidence type="ECO:0000256" key="1">
    <source>
        <dbReference type="ARBA" id="ARBA00000085"/>
    </source>
</evidence>
<gene>
    <name evidence="8" type="primary">walK</name>
    <name evidence="8" type="ORF">CBLFYP116_01775</name>
</gene>
<dbReference type="Gene3D" id="1.10.287.130">
    <property type="match status" value="1"/>
</dbReference>
<dbReference type="PRINTS" id="PR00344">
    <property type="entry name" value="BCTRLSENSOR"/>
</dbReference>
<feature type="transmembrane region" description="Helical" evidence="6">
    <location>
        <begin position="12"/>
        <end position="37"/>
    </location>
</feature>
<dbReference type="SMART" id="SM00388">
    <property type="entry name" value="HisKA"/>
    <property type="match status" value="1"/>
</dbReference>
<dbReference type="InterPro" id="IPR003661">
    <property type="entry name" value="HisK_dim/P_dom"/>
</dbReference>
<comment type="catalytic activity">
    <reaction evidence="1">
        <text>ATP + protein L-histidine = ADP + protein N-phospho-L-histidine.</text>
        <dbReference type="EC" id="2.7.13.3"/>
    </reaction>
</comment>
<dbReference type="PANTHER" id="PTHR43547:SF2">
    <property type="entry name" value="HYBRID SIGNAL TRANSDUCTION HISTIDINE KINASE C"/>
    <property type="match status" value="1"/>
</dbReference>
<keyword evidence="4 8" id="KW-0418">Kinase</keyword>
<dbReference type="InterPro" id="IPR036890">
    <property type="entry name" value="HATPase_C_sf"/>
</dbReference>
<dbReference type="CDD" id="cd00075">
    <property type="entry name" value="HATPase"/>
    <property type="match status" value="1"/>
</dbReference>